<feature type="domain" description="ABC transporter" evidence="5">
    <location>
        <begin position="26"/>
        <end position="255"/>
    </location>
</feature>
<dbReference type="EMBL" id="CP028136">
    <property type="protein sequence ID" value="AVR47266.1"/>
    <property type="molecule type" value="Genomic_DNA"/>
</dbReference>
<dbReference type="PANTHER" id="PTHR46743:SF2">
    <property type="entry name" value="TEICHOIC ACIDS EXPORT ATP-BINDING PROTEIN TAGH"/>
    <property type="match status" value="1"/>
</dbReference>
<reference evidence="7" key="1">
    <citation type="submission" date="2018-03" db="EMBL/GenBank/DDBJ databases">
        <title>Gramella fulva sp. nov., isolated from a dry surface of tidal flat.</title>
        <authorList>
            <person name="Hwang S.H."/>
            <person name="Hwang W.M."/>
            <person name="Kang K."/>
            <person name="Ahn T.-Y."/>
        </authorList>
    </citation>
    <scope>NUCLEOTIDE SEQUENCE [LARGE SCALE GENOMIC DNA]</scope>
    <source>
        <strain evidence="7">SH35</strain>
    </source>
</reference>
<dbReference type="InterPro" id="IPR015860">
    <property type="entry name" value="ABC_transpr_TagH-like"/>
</dbReference>
<sequence>MEAEVLVKVEGVSKKFCKDLRTGLWYGVQDLFSNFLGNKHERKLREKEFWALQDINFELKRGECLGLIGHNGAGKSTLLKILNGLINPDAGKVTIKGRVGALIELGAGFNPILTGRENIYNNGAILGFSRREIDEKLEEIIAYAELSEFIDMPVQHYSSGMRVRLGFAIAAQMEPDVLLIDEVLAVGDLGFMLKCFKTIDQILPSTAIIFVSHSMPRVSRLCNEIILLENGNAKYQGKDIAAGIDLYYDRFLLNDKKMIFTDGTMELLEVQIISEKSSKREEIPVINWGGNLELVFTFNVLKKIQTPRLVVSIFDIEQKSVAVLEKKFISDASEINKGTLNLRIIHQNIQFSKGIYSLNIGLIKANSPGPIVRYSDFCKFQVLHDEDVWEPFILKTEY</sequence>
<accession>A0A2R3ZAG7</accession>
<evidence type="ECO:0000259" key="5">
    <source>
        <dbReference type="PROSITE" id="PS50893"/>
    </source>
</evidence>
<dbReference type="PANTHER" id="PTHR46743">
    <property type="entry name" value="TEICHOIC ACIDS EXPORT ATP-BINDING PROTEIN TAGH"/>
    <property type="match status" value="1"/>
</dbReference>
<keyword evidence="4 6" id="KW-0067">ATP-binding</keyword>
<evidence type="ECO:0000256" key="2">
    <source>
        <dbReference type="ARBA" id="ARBA00022448"/>
    </source>
</evidence>
<keyword evidence="3" id="KW-0547">Nucleotide-binding</keyword>
<name>A0A2R3ZAG7_9FLAO</name>
<dbReference type="CDD" id="cd03220">
    <property type="entry name" value="ABC_KpsT_Wzt"/>
    <property type="match status" value="1"/>
</dbReference>
<dbReference type="InterPro" id="IPR017871">
    <property type="entry name" value="ABC_transporter-like_CS"/>
</dbReference>
<evidence type="ECO:0000313" key="7">
    <source>
        <dbReference type="Proteomes" id="UP000241507"/>
    </source>
</evidence>
<dbReference type="InterPro" id="IPR027417">
    <property type="entry name" value="P-loop_NTPase"/>
</dbReference>
<dbReference type="Gene3D" id="2.70.50.60">
    <property type="entry name" value="abc- transporter (atp binding component) like domain"/>
    <property type="match status" value="1"/>
</dbReference>
<dbReference type="InterPro" id="IPR050683">
    <property type="entry name" value="Bact_Polysacc_Export_ATP-bd"/>
</dbReference>
<evidence type="ECO:0000256" key="3">
    <source>
        <dbReference type="ARBA" id="ARBA00022741"/>
    </source>
</evidence>
<organism evidence="6 7">
    <name type="scientific">Christiangramia fulva</name>
    <dbReference type="NCBI Taxonomy" id="2126553"/>
    <lineage>
        <taxon>Bacteria</taxon>
        <taxon>Pseudomonadati</taxon>
        <taxon>Bacteroidota</taxon>
        <taxon>Flavobacteriia</taxon>
        <taxon>Flavobacteriales</taxon>
        <taxon>Flavobacteriaceae</taxon>
        <taxon>Christiangramia</taxon>
    </lineage>
</organism>
<dbReference type="AlphaFoldDB" id="A0A2R3ZAG7"/>
<dbReference type="Pfam" id="PF00005">
    <property type="entry name" value="ABC_tran"/>
    <property type="match status" value="1"/>
</dbReference>
<dbReference type="Proteomes" id="UP000241507">
    <property type="component" value="Chromosome"/>
</dbReference>
<evidence type="ECO:0000313" key="6">
    <source>
        <dbReference type="EMBL" id="AVR47266.1"/>
    </source>
</evidence>
<keyword evidence="7" id="KW-1185">Reference proteome</keyword>
<evidence type="ECO:0000256" key="4">
    <source>
        <dbReference type="ARBA" id="ARBA00022840"/>
    </source>
</evidence>
<dbReference type="InterPro" id="IPR003439">
    <property type="entry name" value="ABC_transporter-like_ATP-bd"/>
</dbReference>
<dbReference type="PROSITE" id="PS00211">
    <property type="entry name" value="ABC_TRANSPORTER_1"/>
    <property type="match status" value="1"/>
</dbReference>
<comment type="similarity">
    <text evidence="1">Belongs to the ABC transporter superfamily.</text>
</comment>
<evidence type="ECO:0000256" key="1">
    <source>
        <dbReference type="ARBA" id="ARBA00005417"/>
    </source>
</evidence>
<gene>
    <name evidence="6" type="ORF">C7S20_00360</name>
</gene>
<dbReference type="SMART" id="SM00382">
    <property type="entry name" value="AAA"/>
    <property type="match status" value="1"/>
</dbReference>
<dbReference type="PROSITE" id="PS50893">
    <property type="entry name" value="ABC_TRANSPORTER_2"/>
    <property type="match status" value="1"/>
</dbReference>
<dbReference type="SUPFAM" id="SSF52540">
    <property type="entry name" value="P-loop containing nucleoside triphosphate hydrolases"/>
    <property type="match status" value="1"/>
</dbReference>
<dbReference type="KEGG" id="grs:C7S20_00360"/>
<dbReference type="GO" id="GO:0016020">
    <property type="term" value="C:membrane"/>
    <property type="evidence" value="ECO:0007669"/>
    <property type="project" value="InterPro"/>
</dbReference>
<keyword evidence="2" id="KW-0813">Transport</keyword>
<dbReference type="InterPro" id="IPR003593">
    <property type="entry name" value="AAA+_ATPase"/>
</dbReference>
<dbReference type="GO" id="GO:0005524">
    <property type="term" value="F:ATP binding"/>
    <property type="evidence" value="ECO:0007669"/>
    <property type="project" value="UniProtKB-KW"/>
</dbReference>
<dbReference type="GO" id="GO:0016887">
    <property type="term" value="F:ATP hydrolysis activity"/>
    <property type="evidence" value="ECO:0007669"/>
    <property type="project" value="InterPro"/>
</dbReference>
<proteinExistence type="inferred from homology"/>
<dbReference type="Gene3D" id="3.40.50.300">
    <property type="entry name" value="P-loop containing nucleotide triphosphate hydrolases"/>
    <property type="match status" value="1"/>
</dbReference>
<dbReference type="GO" id="GO:0140359">
    <property type="term" value="F:ABC-type transporter activity"/>
    <property type="evidence" value="ECO:0007669"/>
    <property type="project" value="InterPro"/>
</dbReference>
<dbReference type="OrthoDB" id="9801987at2"/>
<protein>
    <submittedName>
        <fullName evidence="6">ABC transporter ATP-binding protein</fullName>
    </submittedName>
</protein>